<dbReference type="HOGENOM" id="CLU_2101897_0_0_2"/>
<organism evidence="2 3">
    <name type="scientific">Haloquadratum walsbyi J07HQW2</name>
    <dbReference type="NCBI Taxonomy" id="1238425"/>
    <lineage>
        <taxon>Archaea</taxon>
        <taxon>Methanobacteriati</taxon>
        <taxon>Methanobacteriota</taxon>
        <taxon>Stenosarchaea group</taxon>
        <taxon>Halobacteria</taxon>
        <taxon>Halobacteriales</taxon>
        <taxon>Haloferacaceae</taxon>
        <taxon>Haloquadratum</taxon>
    </lineage>
</organism>
<accession>U1NH20</accession>
<feature type="region of interest" description="Disordered" evidence="1">
    <location>
        <begin position="51"/>
        <end position="78"/>
    </location>
</feature>
<evidence type="ECO:0000313" key="2">
    <source>
        <dbReference type="EMBL" id="ERG96430.1"/>
    </source>
</evidence>
<name>U1NH20_9EURY</name>
<reference evidence="2 3" key="1">
    <citation type="journal article" date="2013" name="PLoS ONE">
        <title>Assembly-driven community genomics of a hypersaline microbial ecosystem.</title>
        <authorList>
            <person name="Podell S."/>
            <person name="Ugalde J.A."/>
            <person name="Narasingarao P."/>
            <person name="Banfield J.F."/>
            <person name="Heidelberg K.B."/>
            <person name="Allen E.E."/>
        </authorList>
    </citation>
    <scope>NUCLEOTIDE SEQUENCE [LARGE SCALE GENOMIC DNA]</scope>
    <source>
        <strain evidence="3">J07HQW2</strain>
    </source>
</reference>
<dbReference type="AlphaFoldDB" id="U1NH20"/>
<sequence length="115" mass="13331">AEKGTIRLKRIISGELIENDCVDNIRKHEINRRTYYCVYVGEFSFHTPTLEWDDPPRDAPVSTTELDSFDADPNNRPADMREREALERLTETFESPNYHIESPFTDDNYGATFVG</sequence>
<gene>
    <name evidence="2" type="ORF">J07HQW2_02909</name>
</gene>
<feature type="non-terminal residue" evidence="2">
    <location>
        <position position="1"/>
    </location>
</feature>
<dbReference type="Proteomes" id="UP000030710">
    <property type="component" value="Unassembled WGS sequence"/>
</dbReference>
<dbReference type="EMBL" id="KE356561">
    <property type="protein sequence ID" value="ERG96430.1"/>
    <property type="molecule type" value="Genomic_DNA"/>
</dbReference>
<dbReference type="STRING" id="1238425.J07HQW2_02909"/>
<proteinExistence type="predicted"/>
<evidence type="ECO:0000256" key="1">
    <source>
        <dbReference type="SAM" id="MobiDB-lite"/>
    </source>
</evidence>
<evidence type="ECO:0000313" key="3">
    <source>
        <dbReference type="Proteomes" id="UP000030710"/>
    </source>
</evidence>
<dbReference type="RefSeq" id="WP_021055895.1">
    <property type="nucleotide sequence ID" value="NZ_KE356561.1"/>
</dbReference>
<protein>
    <submittedName>
        <fullName evidence="2">Uncharacterized protein</fullName>
    </submittedName>
</protein>